<dbReference type="AlphaFoldDB" id="A0A9D1VUT4"/>
<reference evidence="2" key="2">
    <citation type="submission" date="2021-04" db="EMBL/GenBank/DDBJ databases">
        <authorList>
            <person name="Gilroy R."/>
        </authorList>
    </citation>
    <scope>NUCLEOTIDE SEQUENCE</scope>
    <source>
        <strain evidence="2">26628</strain>
    </source>
</reference>
<evidence type="ECO:0000313" key="3">
    <source>
        <dbReference type="Proteomes" id="UP000824249"/>
    </source>
</evidence>
<evidence type="ECO:0000259" key="1">
    <source>
        <dbReference type="Pfam" id="PF08984"/>
    </source>
</evidence>
<feature type="domain" description="DUF1858" evidence="1">
    <location>
        <begin position="4"/>
        <end position="57"/>
    </location>
</feature>
<dbReference type="Proteomes" id="UP000824249">
    <property type="component" value="Unassembled WGS sequence"/>
</dbReference>
<dbReference type="PANTHER" id="PTHR39341:SF1">
    <property type="entry name" value="DUF1858 DOMAIN-CONTAINING PROTEIN"/>
    <property type="match status" value="1"/>
</dbReference>
<reference evidence="2" key="1">
    <citation type="journal article" date="2021" name="PeerJ">
        <title>Extensive microbial diversity within the chicken gut microbiome revealed by metagenomics and culture.</title>
        <authorList>
            <person name="Gilroy R."/>
            <person name="Ravi A."/>
            <person name="Getino M."/>
            <person name="Pursley I."/>
            <person name="Horton D.L."/>
            <person name="Alikhan N.F."/>
            <person name="Baker D."/>
            <person name="Gharbi K."/>
            <person name="Hall N."/>
            <person name="Watson M."/>
            <person name="Adriaenssens E.M."/>
            <person name="Foster-Nyarko E."/>
            <person name="Jarju S."/>
            <person name="Secka A."/>
            <person name="Antonio M."/>
            <person name="Oren A."/>
            <person name="Chaudhuri R.R."/>
            <person name="La Ragione R."/>
            <person name="Hildebrand F."/>
            <person name="Pallen M.J."/>
        </authorList>
    </citation>
    <scope>NUCLEOTIDE SEQUENCE</scope>
    <source>
        <strain evidence="2">26628</strain>
    </source>
</reference>
<proteinExistence type="predicted"/>
<dbReference type="EMBL" id="DXFD01000052">
    <property type="protein sequence ID" value="HIX46712.1"/>
    <property type="molecule type" value="Genomic_DNA"/>
</dbReference>
<evidence type="ECO:0000313" key="2">
    <source>
        <dbReference type="EMBL" id="HIX46712.1"/>
    </source>
</evidence>
<dbReference type="InterPro" id="IPR023883">
    <property type="entry name" value="CHP03980_redox-disulphide"/>
</dbReference>
<dbReference type="NCBIfam" id="TIGR03980">
    <property type="entry name" value="prismane_assoc"/>
    <property type="match status" value="1"/>
</dbReference>
<protein>
    <submittedName>
        <fullName evidence="2">DUF1858 domain-containing protein</fullName>
    </submittedName>
</protein>
<organism evidence="2 3">
    <name type="scientific">Candidatus Borkfalkia faecigallinarum</name>
    <dbReference type="NCBI Taxonomy" id="2838509"/>
    <lineage>
        <taxon>Bacteria</taxon>
        <taxon>Bacillati</taxon>
        <taxon>Bacillota</taxon>
        <taxon>Clostridia</taxon>
        <taxon>Christensenellales</taxon>
        <taxon>Christensenellaceae</taxon>
        <taxon>Candidatus Borkfalkia</taxon>
    </lineage>
</organism>
<gene>
    <name evidence="2" type="ORF">H9737_03365</name>
</gene>
<sequence>MAKITADTLIMECLRLNPNSAEILMSYGMHCLGCAMAHGETIGEAVSVHGKDLDELLEKLNAGVED</sequence>
<dbReference type="SUPFAM" id="SSF140683">
    <property type="entry name" value="SP0561-like"/>
    <property type="match status" value="1"/>
</dbReference>
<dbReference type="Pfam" id="PF08984">
    <property type="entry name" value="DUF1858"/>
    <property type="match status" value="1"/>
</dbReference>
<dbReference type="Gene3D" id="1.10.3910.10">
    <property type="entry name" value="SP0561-like"/>
    <property type="match status" value="1"/>
</dbReference>
<name>A0A9D1VUT4_9FIRM</name>
<comment type="caution">
    <text evidence="2">The sequence shown here is derived from an EMBL/GenBank/DDBJ whole genome shotgun (WGS) entry which is preliminary data.</text>
</comment>
<dbReference type="InterPro" id="IPR015077">
    <property type="entry name" value="DUF1858"/>
</dbReference>
<accession>A0A9D1VUT4</accession>
<dbReference type="PANTHER" id="PTHR39341">
    <property type="entry name" value="BSL7085 PROTEIN"/>
    <property type="match status" value="1"/>
</dbReference>
<dbReference type="InterPro" id="IPR038062">
    <property type="entry name" value="ScdA-like_N_sf"/>
</dbReference>